<reference evidence="2 3" key="1">
    <citation type="submission" date="2017-12" db="EMBL/GenBank/DDBJ databases">
        <authorList>
            <consortium name="DOE Joint Genome Institute"/>
            <person name="Haridas S."/>
            <person name="Kjaerbolling I."/>
            <person name="Vesth T.C."/>
            <person name="Frisvad J.C."/>
            <person name="Nybo J.L."/>
            <person name="Theobald S."/>
            <person name="Kuo A."/>
            <person name="Bowyer P."/>
            <person name="Matsuda Y."/>
            <person name="Mondo S."/>
            <person name="Lyhne E.K."/>
            <person name="Kogle M.E."/>
            <person name="Clum A."/>
            <person name="Lipzen A."/>
            <person name="Salamov A."/>
            <person name="Ngan C.Y."/>
            <person name="Daum C."/>
            <person name="Chiniquy J."/>
            <person name="Barry K."/>
            <person name="LaButti K."/>
            <person name="Simmons B.A."/>
            <person name="Magnuson J.K."/>
            <person name="Mortensen U.H."/>
            <person name="Larsen T.O."/>
            <person name="Grigoriev I.V."/>
            <person name="Baker S.E."/>
            <person name="Andersen M.R."/>
            <person name="Nordberg H.P."/>
            <person name="Cantor M.N."/>
            <person name="Hua S.X."/>
        </authorList>
    </citation>
    <scope>NUCLEOTIDE SEQUENCE [LARGE SCALE GENOMIC DNA]</scope>
    <source>
        <strain evidence="2 3">CBS 102.13</strain>
    </source>
</reference>
<dbReference type="GeneID" id="36524400"/>
<name>A0A2I2FEC8_ASPCN</name>
<dbReference type="RefSeq" id="XP_024672993.1">
    <property type="nucleotide sequence ID" value="XM_024817240.1"/>
</dbReference>
<organism evidence="2 3">
    <name type="scientific">Aspergillus candidus</name>
    <dbReference type="NCBI Taxonomy" id="41067"/>
    <lineage>
        <taxon>Eukaryota</taxon>
        <taxon>Fungi</taxon>
        <taxon>Dikarya</taxon>
        <taxon>Ascomycota</taxon>
        <taxon>Pezizomycotina</taxon>
        <taxon>Eurotiomycetes</taxon>
        <taxon>Eurotiomycetidae</taxon>
        <taxon>Eurotiales</taxon>
        <taxon>Aspergillaceae</taxon>
        <taxon>Aspergillus</taxon>
        <taxon>Aspergillus subgen. Circumdati</taxon>
    </lineage>
</organism>
<evidence type="ECO:0000256" key="1">
    <source>
        <dbReference type="SAM" id="MobiDB-lite"/>
    </source>
</evidence>
<sequence length="439" mass="49004">MPSVHISCETYYPKRRKKHTKILSFTGVPPRTVPFPDNKGLLVLYSKLGGWTGFRISLPRSAVYFKNIQYFESSTFVMQADDENYEESDRASCGDGFRRSYASSCVLPGIEPDNMGGKHSLPVGNRQSAATHSEVELGRFTDDLTKHIDAAFHIESNDVELSLSAIEFAPKKTPQEHDEQPETEHIETKQDSPSKRRSLRERVRSFASNSKASIGSDRASWQSFSSGHAELSRSLRSNSVTTFTGSIGNTSTKSSPKAKRDYMFVDLDYFTHPRPMSEVASPDVSPRAKKPIKTRDLEEPGKSAFQELVDYIRTVTGTEVKAQSLEDFKVLETMQDIKNRSAMYLRCTNCRGDCPVCGAACCIYENARRAAVFAQPSSETARQSKTVLDTIESLGPHIRNVGTFSLCSEWYGCGRYVCSNCAGACKPDPWCPCDWYSID</sequence>
<proteinExistence type="predicted"/>
<evidence type="ECO:0000313" key="3">
    <source>
        <dbReference type="Proteomes" id="UP000234585"/>
    </source>
</evidence>
<feature type="compositionally biased region" description="Basic and acidic residues" evidence="1">
    <location>
        <begin position="172"/>
        <end position="204"/>
    </location>
</feature>
<dbReference type="EMBL" id="KZ559132">
    <property type="protein sequence ID" value="PLB38981.1"/>
    <property type="molecule type" value="Genomic_DNA"/>
</dbReference>
<dbReference type="OrthoDB" id="1727108at2759"/>
<dbReference type="Proteomes" id="UP000234585">
    <property type="component" value="Unassembled WGS sequence"/>
</dbReference>
<dbReference type="AlphaFoldDB" id="A0A2I2FEC8"/>
<gene>
    <name evidence="2" type="ORF">BDW47DRAFT_131083</name>
</gene>
<dbReference type="STRING" id="41067.A0A2I2FEC8"/>
<keyword evidence="3" id="KW-1185">Reference proteome</keyword>
<accession>A0A2I2FEC8</accession>
<evidence type="ECO:0000313" key="2">
    <source>
        <dbReference type="EMBL" id="PLB38981.1"/>
    </source>
</evidence>
<feature type="region of interest" description="Disordered" evidence="1">
    <location>
        <begin position="172"/>
        <end position="212"/>
    </location>
</feature>
<protein>
    <submittedName>
        <fullName evidence="2">Uncharacterized protein</fullName>
    </submittedName>
</protein>